<gene>
    <name evidence="2" type="ORF">L484_015567</name>
</gene>
<evidence type="ECO:0000256" key="1">
    <source>
        <dbReference type="SAM" id="MobiDB-lite"/>
    </source>
</evidence>
<feature type="compositionally biased region" description="Basic and acidic residues" evidence="1">
    <location>
        <begin position="133"/>
        <end position="158"/>
    </location>
</feature>
<evidence type="ECO:0000313" key="2">
    <source>
        <dbReference type="EMBL" id="EXC23657.1"/>
    </source>
</evidence>
<feature type="compositionally biased region" description="Basic and acidic residues" evidence="1">
    <location>
        <begin position="56"/>
        <end position="79"/>
    </location>
</feature>
<feature type="region of interest" description="Disordered" evidence="1">
    <location>
        <begin position="32"/>
        <end position="208"/>
    </location>
</feature>
<reference evidence="3" key="1">
    <citation type="submission" date="2013-01" db="EMBL/GenBank/DDBJ databases">
        <title>Draft Genome Sequence of a Mulberry Tree, Morus notabilis C.K. Schneid.</title>
        <authorList>
            <person name="He N."/>
            <person name="Zhao S."/>
        </authorList>
    </citation>
    <scope>NUCLEOTIDE SEQUENCE</scope>
</reference>
<accession>W9S2Y4</accession>
<protein>
    <submittedName>
        <fullName evidence="2">Uncharacterized protein</fullName>
    </submittedName>
</protein>
<dbReference type="EMBL" id="KE346002">
    <property type="protein sequence ID" value="EXC23657.1"/>
    <property type="molecule type" value="Genomic_DNA"/>
</dbReference>
<dbReference type="AlphaFoldDB" id="W9S2Y4"/>
<evidence type="ECO:0000313" key="3">
    <source>
        <dbReference type="Proteomes" id="UP000030645"/>
    </source>
</evidence>
<dbReference type="Proteomes" id="UP000030645">
    <property type="component" value="Unassembled WGS sequence"/>
</dbReference>
<name>W9S2Y4_9ROSA</name>
<sequence length="208" mass="22620">MNLTYIKEAKMFLTNWYQSCTIHGAQTGRDIEAGRGREGADGGAVPNVRADPVDPGGKRWVEGGKEKSDRRGPRGDLRRGGLIVADPVANEVAPPWDGGPEVGRRPREAAGVVGRGLDERGRRRGPIWPPDLGWEHHADPVREPPRESGGRLDREPSLDRGPMGARRVNHFNLGVAGNGGRVGGAPSRRVGEVWEENEDEPRRARGGQ</sequence>
<keyword evidence="3" id="KW-1185">Reference proteome</keyword>
<proteinExistence type="predicted"/>
<organism evidence="2 3">
    <name type="scientific">Morus notabilis</name>
    <dbReference type="NCBI Taxonomy" id="981085"/>
    <lineage>
        <taxon>Eukaryota</taxon>
        <taxon>Viridiplantae</taxon>
        <taxon>Streptophyta</taxon>
        <taxon>Embryophyta</taxon>
        <taxon>Tracheophyta</taxon>
        <taxon>Spermatophyta</taxon>
        <taxon>Magnoliopsida</taxon>
        <taxon>eudicotyledons</taxon>
        <taxon>Gunneridae</taxon>
        <taxon>Pentapetalae</taxon>
        <taxon>rosids</taxon>
        <taxon>fabids</taxon>
        <taxon>Rosales</taxon>
        <taxon>Moraceae</taxon>
        <taxon>Moreae</taxon>
        <taxon>Morus</taxon>
    </lineage>
</organism>